<dbReference type="STRING" id="1267768.BV394_13895"/>
<accession>A0A1U7DL76</accession>
<dbReference type="GO" id="GO:0005737">
    <property type="term" value="C:cytoplasm"/>
    <property type="evidence" value="ECO:0007669"/>
    <property type="project" value="UniProtKB-SubCell"/>
</dbReference>
<comment type="catalytic activity">
    <reaction evidence="4">
        <text>[thioredoxin]-disulfide + sulfite + AMP + 2 H(+) = adenosine 5'-phosphosulfate + [thioredoxin]-dithiol</text>
        <dbReference type="Rhea" id="RHEA:21976"/>
        <dbReference type="Rhea" id="RHEA-COMP:10698"/>
        <dbReference type="Rhea" id="RHEA-COMP:10700"/>
        <dbReference type="ChEBI" id="CHEBI:15378"/>
        <dbReference type="ChEBI" id="CHEBI:17359"/>
        <dbReference type="ChEBI" id="CHEBI:29950"/>
        <dbReference type="ChEBI" id="CHEBI:50058"/>
        <dbReference type="ChEBI" id="CHEBI:58243"/>
        <dbReference type="ChEBI" id="CHEBI:456215"/>
        <dbReference type="EC" id="1.8.4.10"/>
    </reaction>
</comment>
<evidence type="ECO:0000256" key="4">
    <source>
        <dbReference type="HAMAP-Rule" id="MF_00063"/>
    </source>
</evidence>
<dbReference type="Proteomes" id="UP000187266">
    <property type="component" value="Chromosome"/>
</dbReference>
<evidence type="ECO:0000256" key="1">
    <source>
        <dbReference type="ARBA" id="ARBA00009732"/>
    </source>
</evidence>
<dbReference type="Pfam" id="PF01507">
    <property type="entry name" value="PAPS_reduct"/>
    <property type="match status" value="1"/>
</dbReference>
<dbReference type="GO" id="GO:0070814">
    <property type="term" value="P:hydrogen sulfide biosynthetic process"/>
    <property type="evidence" value="ECO:0007669"/>
    <property type="project" value="UniProtKB-UniRule"/>
</dbReference>
<comment type="function">
    <text evidence="4">Catalyzes the formation of sulfite from adenosine 5'-phosphosulfate (APS) using thioredoxin as an electron donor.</text>
</comment>
<feature type="binding site" evidence="4">
    <location>
        <position position="124"/>
    </location>
    <ligand>
        <name>[4Fe-4S] cluster</name>
        <dbReference type="ChEBI" id="CHEBI:49883"/>
    </ligand>
</feature>
<dbReference type="HAMAP" id="MF_00063">
    <property type="entry name" value="CysH"/>
    <property type="match status" value="1"/>
</dbReference>
<comment type="pathway">
    <text evidence="3 4">Sulfur metabolism; hydrogen sulfide biosynthesis; sulfite from sulfate.</text>
</comment>
<sequence length="261" mass="28606">MPLEAPPAPVADRARALNHRHRNHAATTVLEHALNDPEMGRVALVSSFGAESVVLLHMVACIDRTTPVLFLETGMLFAETLEYQRDLVARLGLTGLRHLAPDRTELFTEDHDGLLHLAEPDACCALRKTRPLERALGSFDAWITGRKRFQGGQRQALEFFEPDGDTRLKINPLAHWSARDLSDYIDNNRLPRHPMVARGYPSIGCAPCTGPVEPGRDPRAGRWPGMAKTECGIHFTAGGVRRDGGATPAKAATEQDAKGTQ</sequence>
<keyword evidence="4" id="KW-0963">Cytoplasm</keyword>
<dbReference type="GO" id="GO:0019379">
    <property type="term" value="P:sulfate assimilation, phosphoadenylyl sulfate reduction by phosphoadenylyl-sulfate reductase (thioredoxin)"/>
    <property type="evidence" value="ECO:0007669"/>
    <property type="project" value="UniProtKB-UniRule"/>
</dbReference>
<dbReference type="GO" id="GO:0046872">
    <property type="term" value="F:metal ion binding"/>
    <property type="evidence" value="ECO:0007669"/>
    <property type="project" value="UniProtKB-KW"/>
</dbReference>
<feature type="binding site" evidence="4">
    <location>
        <position position="208"/>
    </location>
    <ligand>
        <name>[4Fe-4S] cluster</name>
        <dbReference type="ChEBI" id="CHEBI:49883"/>
    </ligand>
</feature>
<keyword evidence="2 4" id="KW-0560">Oxidoreductase</keyword>
<reference evidence="5 6" key="1">
    <citation type="submission" date="2017-01" db="EMBL/GenBank/DDBJ databases">
        <title>Genomic analysis of Xuhuaishuia manganoxidans DY6-4.</title>
        <authorList>
            <person name="Wang X."/>
        </authorList>
    </citation>
    <scope>NUCLEOTIDE SEQUENCE [LARGE SCALE GENOMIC DNA]</scope>
    <source>
        <strain evidence="5 6">DY6-4</strain>
    </source>
</reference>
<comment type="cofactor">
    <cofactor evidence="4">
        <name>[4Fe-4S] cluster</name>
        <dbReference type="ChEBI" id="CHEBI:49883"/>
    </cofactor>
    <text evidence="4">Binds 1 [4Fe-4S] cluster per subunit.</text>
</comment>
<dbReference type="PANTHER" id="PTHR46509">
    <property type="entry name" value="PHOSPHOADENOSINE PHOSPHOSULFATE REDUCTASE"/>
    <property type="match status" value="1"/>
</dbReference>
<keyword evidence="6" id="KW-1185">Reference proteome</keyword>
<feature type="binding site" evidence="4">
    <location>
        <position position="123"/>
    </location>
    <ligand>
        <name>[4Fe-4S] cluster</name>
        <dbReference type="ChEBI" id="CHEBI:49883"/>
    </ligand>
</feature>
<feature type="binding site" evidence="4">
    <location>
        <position position="205"/>
    </location>
    <ligand>
        <name>[4Fe-4S] cluster</name>
        <dbReference type="ChEBI" id="CHEBI:49883"/>
    </ligand>
</feature>
<evidence type="ECO:0000256" key="3">
    <source>
        <dbReference type="ARBA" id="ARBA00024327"/>
    </source>
</evidence>
<proteinExistence type="inferred from homology"/>
<dbReference type="InterPro" id="IPR004511">
    <property type="entry name" value="PAPS/APS_Rdtase"/>
</dbReference>
<gene>
    <name evidence="4" type="primary">cysH</name>
    <name evidence="5" type="ORF">BV394_13895</name>
</gene>
<feature type="active site" description="Nucleophile; cysteine thiosulfonate intermediate" evidence="4">
    <location>
        <position position="231"/>
    </location>
</feature>
<comment type="similarity">
    <text evidence="1 4">Belongs to the PAPS reductase family. CysH subfamily.</text>
</comment>
<dbReference type="GO" id="GO:0043866">
    <property type="term" value="F:adenylyl-sulfate reductase (thioredoxin) activity"/>
    <property type="evidence" value="ECO:0007669"/>
    <property type="project" value="UniProtKB-EC"/>
</dbReference>
<keyword evidence="4" id="KW-0408">Iron</keyword>
<accession>A0A2M9DBM7</accession>
<dbReference type="OrthoDB" id="9794018at2"/>
<dbReference type="NCBIfam" id="TIGR00434">
    <property type="entry name" value="cysH"/>
    <property type="match status" value="1"/>
</dbReference>
<keyword evidence="4" id="KW-0479">Metal-binding</keyword>
<dbReference type="InterPro" id="IPR002500">
    <property type="entry name" value="PAPS_reduct_dom"/>
</dbReference>
<dbReference type="Gene3D" id="3.40.50.620">
    <property type="entry name" value="HUPs"/>
    <property type="match status" value="1"/>
</dbReference>
<dbReference type="RefSeq" id="WP_076980692.1">
    <property type="nucleotide sequence ID" value="NZ_CP019124.1"/>
</dbReference>
<evidence type="ECO:0000256" key="2">
    <source>
        <dbReference type="ARBA" id="ARBA00023002"/>
    </source>
</evidence>
<dbReference type="EMBL" id="CP019124">
    <property type="protein sequence ID" value="APX90675.1"/>
    <property type="molecule type" value="Genomic_DNA"/>
</dbReference>
<dbReference type="InterPro" id="IPR014729">
    <property type="entry name" value="Rossmann-like_a/b/a_fold"/>
</dbReference>
<evidence type="ECO:0000313" key="5">
    <source>
        <dbReference type="EMBL" id="APX90675.1"/>
    </source>
</evidence>
<dbReference type="GO" id="GO:0051539">
    <property type="term" value="F:4 iron, 4 sulfur cluster binding"/>
    <property type="evidence" value="ECO:0007669"/>
    <property type="project" value="UniProtKB-UniRule"/>
</dbReference>
<keyword evidence="4" id="KW-0411">Iron-sulfur</keyword>
<protein>
    <recommendedName>
        <fullName evidence="4">Adenosine 5'-phosphosulfate reductase</fullName>
        <shortName evidence="4">APS reductase</shortName>
        <ecNumber evidence="4">1.8.4.10</ecNumber>
    </recommendedName>
    <alternativeName>
        <fullName evidence="4">5'-adenylylsulfate reductase</fullName>
    </alternativeName>
    <alternativeName>
        <fullName evidence="4">Thioredoxin-dependent 5'-adenylylsulfate reductase</fullName>
    </alternativeName>
</protein>
<organism evidence="5 6">
    <name type="scientific">Brevirhabdus pacifica</name>
    <dbReference type="NCBI Taxonomy" id="1267768"/>
    <lineage>
        <taxon>Bacteria</taxon>
        <taxon>Pseudomonadati</taxon>
        <taxon>Pseudomonadota</taxon>
        <taxon>Alphaproteobacteria</taxon>
        <taxon>Rhodobacterales</taxon>
        <taxon>Paracoccaceae</taxon>
        <taxon>Brevirhabdus</taxon>
    </lineage>
</organism>
<dbReference type="EC" id="1.8.4.10" evidence="4"/>
<dbReference type="PANTHER" id="PTHR46509:SF1">
    <property type="entry name" value="PHOSPHOADENOSINE PHOSPHOSULFATE REDUCTASE"/>
    <property type="match status" value="1"/>
</dbReference>
<dbReference type="AlphaFoldDB" id="A0A1U7DL76"/>
<dbReference type="PIRSF" id="PIRSF000857">
    <property type="entry name" value="PAPS_reductase"/>
    <property type="match status" value="1"/>
</dbReference>
<evidence type="ECO:0000313" key="6">
    <source>
        <dbReference type="Proteomes" id="UP000187266"/>
    </source>
</evidence>
<dbReference type="NCBIfam" id="NF002537">
    <property type="entry name" value="PRK02090.1"/>
    <property type="match status" value="1"/>
</dbReference>
<comment type="subcellular location">
    <subcellularLocation>
        <location evidence="4">Cytoplasm</location>
    </subcellularLocation>
</comment>
<dbReference type="GO" id="GO:0004604">
    <property type="term" value="F:phosphoadenylyl-sulfate reductase (thioredoxin) activity"/>
    <property type="evidence" value="ECO:0007669"/>
    <property type="project" value="UniProtKB-UniRule"/>
</dbReference>
<name>A0A1U7DL76_9RHOB</name>
<dbReference type="SUPFAM" id="SSF52402">
    <property type="entry name" value="Adenine nucleotide alpha hydrolases-like"/>
    <property type="match status" value="1"/>
</dbReference>